<evidence type="ECO:0000313" key="5">
    <source>
        <dbReference type="Proteomes" id="UP000281553"/>
    </source>
</evidence>
<dbReference type="Pfam" id="PF14697">
    <property type="entry name" value="Fer4_21"/>
    <property type="match status" value="1"/>
</dbReference>
<reference evidence="4 5" key="1">
    <citation type="submission" date="2018-11" db="EMBL/GenBank/DDBJ databases">
        <authorList>
            <consortium name="Pathogen Informatics"/>
        </authorList>
    </citation>
    <scope>NUCLEOTIDE SEQUENCE [LARGE SCALE GENOMIC DNA]</scope>
</reference>
<keyword evidence="5" id="KW-1185">Reference proteome</keyword>
<sequence>MACNDSGYQAITFDAKSHFPVVTEDCTGCNLCLSVCPIPDCITMVDRQIPYVPNRGLVPSSPTSTQGHLDSLSK</sequence>
<dbReference type="GO" id="GO:0002058">
    <property type="term" value="F:uracil binding"/>
    <property type="evidence" value="ECO:0007669"/>
    <property type="project" value="TreeGrafter"/>
</dbReference>
<dbReference type="EMBL" id="UYRU01011566">
    <property type="protein sequence ID" value="VDK47076.1"/>
    <property type="molecule type" value="Genomic_DNA"/>
</dbReference>
<dbReference type="Proteomes" id="UP000281553">
    <property type="component" value="Unassembled WGS sequence"/>
</dbReference>
<dbReference type="PANTHER" id="PTHR43073">
    <property type="entry name" value="DIHYDROPYRIMIDINE DEHYDROGENASE [NADP(+)]"/>
    <property type="match status" value="1"/>
</dbReference>
<keyword evidence="1" id="KW-0560">Oxidoreductase</keyword>
<dbReference type="GO" id="GO:0017113">
    <property type="term" value="F:dihydropyrimidine dehydrogenase (NADP+) activity"/>
    <property type="evidence" value="ECO:0007669"/>
    <property type="project" value="TreeGrafter"/>
</dbReference>
<dbReference type="SUPFAM" id="SSF54862">
    <property type="entry name" value="4Fe-4S ferredoxins"/>
    <property type="match status" value="1"/>
</dbReference>
<feature type="compositionally biased region" description="Polar residues" evidence="2">
    <location>
        <begin position="60"/>
        <end position="74"/>
    </location>
</feature>
<accession>A0A3P6Q667</accession>
<name>A0A3P6Q667_DIBLA</name>
<evidence type="ECO:0000256" key="1">
    <source>
        <dbReference type="ARBA" id="ARBA00023002"/>
    </source>
</evidence>
<gene>
    <name evidence="4" type="ORF">DILT_LOCUS1587</name>
</gene>
<dbReference type="GO" id="GO:0050661">
    <property type="term" value="F:NADP binding"/>
    <property type="evidence" value="ECO:0007669"/>
    <property type="project" value="TreeGrafter"/>
</dbReference>
<dbReference type="PANTHER" id="PTHR43073:SF2">
    <property type="entry name" value="DIHYDROPYRIMIDINE DEHYDROGENASE [NADP(+)]"/>
    <property type="match status" value="1"/>
</dbReference>
<dbReference type="InterPro" id="IPR017896">
    <property type="entry name" value="4Fe4S_Fe-S-bd"/>
</dbReference>
<dbReference type="GO" id="GO:0006212">
    <property type="term" value="P:uracil catabolic process"/>
    <property type="evidence" value="ECO:0007669"/>
    <property type="project" value="TreeGrafter"/>
</dbReference>
<evidence type="ECO:0000259" key="3">
    <source>
        <dbReference type="PROSITE" id="PS51379"/>
    </source>
</evidence>
<feature type="region of interest" description="Disordered" evidence="2">
    <location>
        <begin position="55"/>
        <end position="74"/>
    </location>
</feature>
<dbReference type="GO" id="GO:0006210">
    <property type="term" value="P:thymine catabolic process"/>
    <property type="evidence" value="ECO:0007669"/>
    <property type="project" value="TreeGrafter"/>
</dbReference>
<dbReference type="GO" id="GO:0005829">
    <property type="term" value="C:cytosol"/>
    <property type="evidence" value="ECO:0007669"/>
    <property type="project" value="TreeGrafter"/>
</dbReference>
<dbReference type="AlphaFoldDB" id="A0A3P6Q667"/>
<organism evidence="4 5">
    <name type="scientific">Dibothriocephalus latus</name>
    <name type="common">Fish tapeworm</name>
    <name type="synonym">Diphyllobothrium latum</name>
    <dbReference type="NCBI Taxonomy" id="60516"/>
    <lineage>
        <taxon>Eukaryota</taxon>
        <taxon>Metazoa</taxon>
        <taxon>Spiralia</taxon>
        <taxon>Lophotrochozoa</taxon>
        <taxon>Platyhelminthes</taxon>
        <taxon>Cestoda</taxon>
        <taxon>Eucestoda</taxon>
        <taxon>Diphyllobothriidea</taxon>
        <taxon>Diphyllobothriidae</taxon>
        <taxon>Dibothriocephalus</taxon>
    </lineage>
</organism>
<protein>
    <recommendedName>
        <fullName evidence="3">4Fe-4S ferredoxin-type domain-containing protein</fullName>
    </recommendedName>
</protein>
<dbReference type="PROSITE" id="PS00198">
    <property type="entry name" value="4FE4S_FER_1"/>
    <property type="match status" value="1"/>
</dbReference>
<feature type="domain" description="4Fe-4S ferredoxin-type" evidence="3">
    <location>
        <begin position="18"/>
        <end position="47"/>
    </location>
</feature>
<evidence type="ECO:0000256" key="2">
    <source>
        <dbReference type="SAM" id="MobiDB-lite"/>
    </source>
</evidence>
<dbReference type="PROSITE" id="PS51379">
    <property type="entry name" value="4FE4S_FER_2"/>
    <property type="match status" value="1"/>
</dbReference>
<dbReference type="InterPro" id="IPR017900">
    <property type="entry name" value="4Fe4S_Fe_S_CS"/>
</dbReference>
<evidence type="ECO:0000313" key="4">
    <source>
        <dbReference type="EMBL" id="VDK47076.1"/>
    </source>
</evidence>
<dbReference type="Gene3D" id="3.30.70.20">
    <property type="match status" value="1"/>
</dbReference>
<proteinExistence type="predicted"/>
<dbReference type="OrthoDB" id="4327079at2759"/>